<dbReference type="InterPro" id="IPR011990">
    <property type="entry name" value="TPR-like_helical_dom_sf"/>
</dbReference>
<organism evidence="4 5">
    <name type="scientific">Bdellovibrio bacteriovorus</name>
    <dbReference type="NCBI Taxonomy" id="959"/>
    <lineage>
        <taxon>Bacteria</taxon>
        <taxon>Pseudomonadati</taxon>
        <taxon>Bdellovibrionota</taxon>
        <taxon>Bdellovibrionia</taxon>
        <taxon>Bdellovibrionales</taxon>
        <taxon>Pseudobdellovibrionaceae</taxon>
        <taxon>Bdellovibrio</taxon>
    </lineage>
</organism>
<evidence type="ECO:0000313" key="4">
    <source>
        <dbReference type="EMBL" id="KYG67378.1"/>
    </source>
</evidence>
<feature type="repeat" description="TPR" evidence="1">
    <location>
        <begin position="131"/>
        <end position="164"/>
    </location>
</feature>
<reference evidence="4 5" key="1">
    <citation type="submission" date="2016-03" db="EMBL/GenBank/DDBJ databases">
        <authorList>
            <person name="Ploux O."/>
        </authorList>
    </citation>
    <scope>NUCLEOTIDE SEQUENCE [LARGE SCALE GENOMIC DNA]</scope>
    <source>
        <strain evidence="4 5">R0</strain>
    </source>
</reference>
<dbReference type="Proteomes" id="UP000075320">
    <property type="component" value="Unassembled WGS sequence"/>
</dbReference>
<feature type="compositionally biased region" description="Basic and acidic residues" evidence="2">
    <location>
        <begin position="37"/>
        <end position="56"/>
    </location>
</feature>
<dbReference type="PANTHER" id="PTHR12558:SF13">
    <property type="entry name" value="CELL DIVISION CYCLE PROTEIN 27 HOMOLOG"/>
    <property type="match status" value="1"/>
</dbReference>
<feature type="signal peptide" evidence="3">
    <location>
        <begin position="1"/>
        <end position="22"/>
    </location>
</feature>
<comment type="caution">
    <text evidence="4">The sequence shown here is derived from an EMBL/GenBank/DDBJ whole genome shotgun (WGS) entry which is preliminary data.</text>
</comment>
<dbReference type="SMART" id="SM00028">
    <property type="entry name" value="TPR"/>
    <property type="match status" value="4"/>
</dbReference>
<dbReference type="PANTHER" id="PTHR12558">
    <property type="entry name" value="CELL DIVISION CYCLE 16,23,27"/>
    <property type="match status" value="1"/>
</dbReference>
<dbReference type="SUPFAM" id="SSF48452">
    <property type="entry name" value="TPR-like"/>
    <property type="match status" value="1"/>
</dbReference>
<feature type="chain" id="PRO_5007573321" evidence="3">
    <location>
        <begin position="23"/>
        <end position="285"/>
    </location>
</feature>
<dbReference type="PROSITE" id="PS51257">
    <property type="entry name" value="PROKAR_LIPOPROTEIN"/>
    <property type="match status" value="1"/>
</dbReference>
<dbReference type="EMBL" id="LUKE01000001">
    <property type="protein sequence ID" value="KYG67378.1"/>
    <property type="molecule type" value="Genomic_DNA"/>
</dbReference>
<dbReference type="AlphaFoldDB" id="A0A150WSL7"/>
<keyword evidence="1" id="KW-0802">TPR repeat</keyword>
<feature type="region of interest" description="Disordered" evidence="2">
    <location>
        <begin position="17"/>
        <end position="65"/>
    </location>
</feature>
<evidence type="ECO:0000256" key="2">
    <source>
        <dbReference type="SAM" id="MobiDB-lite"/>
    </source>
</evidence>
<dbReference type="PROSITE" id="PS50005">
    <property type="entry name" value="TPR"/>
    <property type="match status" value="1"/>
</dbReference>
<name>A0A150WSL7_BDEBC</name>
<sequence>MKKFIILSLLVLAGCSSSPVKDSSEEVDSAPAPEVSGEVREEKATPAKASKAEEPVRPATPMAPSQYAGLNDAIKSQSDEKIYQTATQILSQSPNDGRALNALAMYHFKKGRHDLSRYLLNKGIAANARMSELHSNMGIVQLSENERREAIKSFRKALEINNGDGIAAANLAAIYTQEKDYNKAGVVCETAYKRGVRDPRFLNNYAIVLTAQQKFDKAKDMYEAVLKEESNNSAALYNYATLLIDHMGKFQEGLEQINRLKFVGGPADTRNRIIALENKAKAGIK</sequence>
<dbReference type="OrthoDB" id="5291156at2"/>
<dbReference type="RefSeq" id="WP_061834952.1">
    <property type="nucleotide sequence ID" value="NZ_LUKE01000001.1"/>
</dbReference>
<keyword evidence="5" id="KW-1185">Reference proteome</keyword>
<evidence type="ECO:0000256" key="1">
    <source>
        <dbReference type="PROSITE-ProRule" id="PRU00339"/>
    </source>
</evidence>
<dbReference type="Gene3D" id="1.25.40.10">
    <property type="entry name" value="Tetratricopeptide repeat domain"/>
    <property type="match status" value="1"/>
</dbReference>
<evidence type="ECO:0000256" key="3">
    <source>
        <dbReference type="SAM" id="SignalP"/>
    </source>
</evidence>
<evidence type="ECO:0000313" key="5">
    <source>
        <dbReference type="Proteomes" id="UP000075320"/>
    </source>
</evidence>
<dbReference type="Pfam" id="PF14559">
    <property type="entry name" value="TPR_19"/>
    <property type="match status" value="1"/>
</dbReference>
<proteinExistence type="predicted"/>
<accession>A0A150WSL7</accession>
<keyword evidence="3" id="KW-0732">Signal</keyword>
<gene>
    <name evidence="4" type="ORF">AZI86_10315</name>
</gene>
<dbReference type="Pfam" id="PF13181">
    <property type="entry name" value="TPR_8"/>
    <property type="match status" value="1"/>
</dbReference>
<dbReference type="InterPro" id="IPR019734">
    <property type="entry name" value="TPR_rpt"/>
</dbReference>
<protein>
    <submittedName>
        <fullName evidence="4">Adventurous gliding motility protein T</fullName>
    </submittedName>
</protein>